<dbReference type="RefSeq" id="WP_374036810.1">
    <property type="nucleotide sequence ID" value="NZ_CP169082.1"/>
</dbReference>
<sequence length="40" mass="4356">MFRRRRARPVFLSERGQGLAVLLAALGVIFAACARAKGLL</sequence>
<gene>
    <name evidence="1" type="ORF">ACFPIE_20460</name>
</gene>
<evidence type="ECO:0000313" key="1">
    <source>
        <dbReference type="EMBL" id="MFC5346296.1"/>
    </source>
</evidence>
<keyword evidence="2" id="KW-1185">Reference proteome</keyword>
<proteinExistence type="predicted"/>
<reference evidence="2" key="1">
    <citation type="journal article" date="2019" name="Int. J. Syst. Evol. Microbiol.">
        <title>The Global Catalogue of Microorganisms (GCM) 10K type strain sequencing project: providing services to taxonomists for standard genome sequencing and annotation.</title>
        <authorList>
            <consortium name="The Broad Institute Genomics Platform"/>
            <consortium name="The Broad Institute Genome Sequencing Center for Infectious Disease"/>
            <person name="Wu L."/>
            <person name="Ma J."/>
        </authorList>
    </citation>
    <scope>NUCLEOTIDE SEQUENCE [LARGE SCALE GENOMIC DNA]</scope>
    <source>
        <strain evidence="2">JCM 12125</strain>
    </source>
</reference>
<dbReference type="Proteomes" id="UP001596152">
    <property type="component" value="Unassembled WGS sequence"/>
</dbReference>
<comment type="caution">
    <text evidence="1">The sequence shown here is derived from an EMBL/GenBank/DDBJ whole genome shotgun (WGS) entry which is preliminary data.</text>
</comment>
<name>A0ABW0FYI5_9CAUL</name>
<accession>A0ABW0FYI5</accession>
<dbReference type="PROSITE" id="PS51257">
    <property type="entry name" value="PROKAR_LIPOPROTEIN"/>
    <property type="match status" value="1"/>
</dbReference>
<evidence type="ECO:0000313" key="2">
    <source>
        <dbReference type="Proteomes" id="UP001596152"/>
    </source>
</evidence>
<dbReference type="EMBL" id="JBHSLF010000056">
    <property type="protein sequence ID" value="MFC5346296.1"/>
    <property type="molecule type" value="Genomic_DNA"/>
</dbReference>
<protein>
    <submittedName>
        <fullName evidence="1">Uncharacterized protein</fullName>
    </submittedName>
</protein>
<organism evidence="1 2">
    <name type="scientific">Brevundimonas staleyi</name>
    <dbReference type="NCBI Taxonomy" id="74326"/>
    <lineage>
        <taxon>Bacteria</taxon>
        <taxon>Pseudomonadati</taxon>
        <taxon>Pseudomonadota</taxon>
        <taxon>Alphaproteobacteria</taxon>
        <taxon>Caulobacterales</taxon>
        <taxon>Caulobacteraceae</taxon>
        <taxon>Brevundimonas</taxon>
    </lineage>
</organism>